<dbReference type="Proteomes" id="UP000504638">
    <property type="component" value="Unplaced"/>
</dbReference>
<reference evidence="3" key="2">
    <citation type="submission" date="2020-04" db="EMBL/GenBank/DDBJ databases">
        <authorList>
            <consortium name="NCBI Genome Project"/>
        </authorList>
    </citation>
    <scope>NUCLEOTIDE SEQUENCE</scope>
    <source>
        <strain evidence="3">CBS 781.70</strain>
    </source>
</reference>
<organism evidence="1">
    <name type="scientific">Eremomyces bilateralis CBS 781.70</name>
    <dbReference type="NCBI Taxonomy" id="1392243"/>
    <lineage>
        <taxon>Eukaryota</taxon>
        <taxon>Fungi</taxon>
        <taxon>Dikarya</taxon>
        <taxon>Ascomycota</taxon>
        <taxon>Pezizomycotina</taxon>
        <taxon>Dothideomycetes</taxon>
        <taxon>Dothideomycetes incertae sedis</taxon>
        <taxon>Eremomycetales</taxon>
        <taxon>Eremomycetaceae</taxon>
        <taxon>Eremomyces</taxon>
    </lineage>
</organism>
<protein>
    <submittedName>
        <fullName evidence="1 3">Uncharacterized protein</fullName>
    </submittedName>
</protein>
<reference evidence="1 3" key="1">
    <citation type="submission" date="2020-01" db="EMBL/GenBank/DDBJ databases">
        <authorList>
            <consortium name="DOE Joint Genome Institute"/>
            <person name="Haridas S."/>
            <person name="Albert R."/>
            <person name="Binder M."/>
            <person name="Bloem J."/>
            <person name="Labutti K."/>
            <person name="Salamov A."/>
            <person name="Andreopoulos B."/>
            <person name="Baker S.E."/>
            <person name="Barry K."/>
            <person name="Bills G."/>
            <person name="Bluhm B.H."/>
            <person name="Cannon C."/>
            <person name="Castanera R."/>
            <person name="Culley D.E."/>
            <person name="Daum C."/>
            <person name="Ezra D."/>
            <person name="Gonzalez J.B."/>
            <person name="Henrissat B."/>
            <person name="Kuo A."/>
            <person name="Liang C."/>
            <person name="Lipzen A."/>
            <person name="Lutzoni F."/>
            <person name="Magnuson J."/>
            <person name="Mondo S."/>
            <person name="Nolan M."/>
            <person name="Ohm R."/>
            <person name="Pangilinan J."/>
            <person name="Park H.-J."/>
            <person name="Ramirez L."/>
            <person name="Alfaro M."/>
            <person name="Sun H."/>
            <person name="Tritt A."/>
            <person name="Yoshinaga Y."/>
            <person name="Zwiers L.-H."/>
            <person name="Turgeon B.G."/>
            <person name="Goodwin S.B."/>
            <person name="Spatafora J.W."/>
            <person name="Crous P.W."/>
            <person name="Grigoriev I.V."/>
        </authorList>
    </citation>
    <scope>NUCLEOTIDE SEQUENCE</scope>
    <source>
        <strain evidence="1 3">CBS 781.70</strain>
    </source>
</reference>
<reference evidence="3" key="3">
    <citation type="submission" date="2025-04" db="UniProtKB">
        <authorList>
            <consortium name="RefSeq"/>
        </authorList>
    </citation>
    <scope>IDENTIFICATION</scope>
    <source>
        <strain evidence="3">CBS 781.70</strain>
    </source>
</reference>
<name>A0A6G1GCK0_9PEZI</name>
<dbReference type="EMBL" id="ML975151">
    <property type="protein sequence ID" value="KAF1815646.1"/>
    <property type="molecule type" value="Genomic_DNA"/>
</dbReference>
<gene>
    <name evidence="1 3" type="ORF">P152DRAFT_192065</name>
</gene>
<proteinExistence type="predicted"/>
<evidence type="ECO:0000313" key="3">
    <source>
        <dbReference type="RefSeq" id="XP_033537277.1"/>
    </source>
</evidence>
<evidence type="ECO:0000313" key="1">
    <source>
        <dbReference type="EMBL" id="KAF1815646.1"/>
    </source>
</evidence>
<keyword evidence="2" id="KW-1185">Reference proteome</keyword>
<evidence type="ECO:0000313" key="2">
    <source>
        <dbReference type="Proteomes" id="UP000504638"/>
    </source>
</evidence>
<dbReference type="GeneID" id="54414834"/>
<dbReference type="AlphaFoldDB" id="A0A6G1GCK0"/>
<sequence>MTVRHLDEWRALRCSCSSSSTPTHPCELESLWIQLLDCHCMWSRELEFPRLSGREQLNLPARRRSTDDRCPWLLEVGGPARPSRLPPTQSLHSSQPRALIGRGSPLSLSQAACVRSRIQRRWNFGRIIFSSNLWRVHRGERSIVAYHIWPSLVAD</sequence>
<dbReference type="RefSeq" id="XP_033537277.1">
    <property type="nucleotide sequence ID" value="XM_033674264.1"/>
</dbReference>
<accession>A0A6G1GCK0</accession>